<dbReference type="RefSeq" id="XP_025426017.1">
    <property type="nucleotide sequence ID" value="XM_025579844.1"/>
</dbReference>
<gene>
    <name evidence="4" type="ORF">BP01DRAFT_427362</name>
</gene>
<dbReference type="GO" id="GO:0016740">
    <property type="term" value="F:transferase activity"/>
    <property type="evidence" value="ECO:0007669"/>
    <property type="project" value="UniProtKB-KW"/>
</dbReference>
<sequence length="395" mass="44471">MIRGRTQISRIVIAVLVSYGLLVFLFSQSARRFWATDGVDMARSYFEDHAFEHIKNETLGFEHIFAIGLKERTDKRDFLTLAASMAGFQVEWLDGVRPTEINPKSLPNQNSLKPSEIGCWRAHMNALTKYGTRPPSQYYLPPSASSLINGYSTALILEDDADWDIFIKQQLREFARGVRSLTGNTHGSRQAPYGTNWDLLWIGGCASAAKANETQFFAIPNDPTAPSVEHRGTWGGPLKEWTTQYPEFPETSTRFVYRAEYGCCTYGYAVTKRGAERILAALAVDRLVAAVDNSMGDLCGGKDGRPQIECFAPFPNIVGTYRSAGPASKDSDIHNGTDEWHEAQAWNLMYSTRLNIQNLVAGKDTVYAQYEEKFPWSQRKLSRKNFHYPQGYLVD</sequence>
<dbReference type="AlphaFoldDB" id="A0A318YYJ4"/>
<dbReference type="EMBL" id="KZ821319">
    <property type="protein sequence ID" value="PYH40035.1"/>
    <property type="molecule type" value="Genomic_DNA"/>
</dbReference>
<evidence type="ECO:0000256" key="1">
    <source>
        <dbReference type="ARBA" id="ARBA00006721"/>
    </source>
</evidence>
<dbReference type="OrthoDB" id="47375at2759"/>
<dbReference type="Proteomes" id="UP000248349">
    <property type="component" value="Unassembled WGS sequence"/>
</dbReference>
<dbReference type="InterPro" id="IPR050757">
    <property type="entry name" value="Collagen_mod_GT25"/>
</dbReference>
<accession>A0A318YYJ4</accession>
<keyword evidence="5" id="KW-1185">Reference proteome</keyword>
<evidence type="ECO:0000256" key="2">
    <source>
        <dbReference type="ARBA" id="ARBA00022676"/>
    </source>
</evidence>
<keyword evidence="2" id="KW-0328">Glycosyltransferase</keyword>
<dbReference type="CDD" id="cd06532">
    <property type="entry name" value="Glyco_transf_25"/>
    <property type="match status" value="1"/>
</dbReference>
<comment type="similarity">
    <text evidence="1">Belongs to the glycosyltransferase 25 family.</text>
</comment>
<evidence type="ECO:0000256" key="3">
    <source>
        <dbReference type="ARBA" id="ARBA00022679"/>
    </source>
</evidence>
<keyword evidence="3 4" id="KW-0808">Transferase</keyword>
<dbReference type="PANTHER" id="PTHR10730:SF53">
    <property type="entry name" value="GLYCOSYLTRANSFERASE 25 FAMILY MEMBER"/>
    <property type="match status" value="1"/>
</dbReference>
<evidence type="ECO:0000313" key="5">
    <source>
        <dbReference type="Proteomes" id="UP000248349"/>
    </source>
</evidence>
<reference evidence="4 5" key="1">
    <citation type="submission" date="2016-12" db="EMBL/GenBank/DDBJ databases">
        <title>The genomes of Aspergillus section Nigri reveals drivers in fungal speciation.</title>
        <authorList>
            <consortium name="DOE Joint Genome Institute"/>
            <person name="Vesth T.C."/>
            <person name="Nybo J."/>
            <person name="Theobald S."/>
            <person name="Brandl J."/>
            <person name="Frisvad J.C."/>
            <person name="Nielsen K.F."/>
            <person name="Lyhne E.K."/>
            <person name="Kogle M.E."/>
            <person name="Kuo A."/>
            <person name="Riley R."/>
            <person name="Clum A."/>
            <person name="Nolan M."/>
            <person name="Lipzen A."/>
            <person name="Salamov A."/>
            <person name="Henrissat B."/>
            <person name="Wiebenga A."/>
            <person name="De Vries R.P."/>
            <person name="Grigoriev I.V."/>
            <person name="Mortensen U.H."/>
            <person name="Andersen M.R."/>
            <person name="Baker S.E."/>
        </authorList>
    </citation>
    <scope>NUCLEOTIDE SEQUENCE [LARGE SCALE GENOMIC DNA]</scope>
    <source>
        <strain evidence="4 5">JOP 1030-1</strain>
    </source>
</reference>
<proteinExistence type="inferred from homology"/>
<dbReference type="InterPro" id="IPR002654">
    <property type="entry name" value="Glyco_trans_25"/>
</dbReference>
<organism evidence="4 5">
    <name type="scientific">Aspergillus saccharolyticus JOP 1030-1</name>
    <dbReference type="NCBI Taxonomy" id="1450539"/>
    <lineage>
        <taxon>Eukaryota</taxon>
        <taxon>Fungi</taxon>
        <taxon>Dikarya</taxon>
        <taxon>Ascomycota</taxon>
        <taxon>Pezizomycotina</taxon>
        <taxon>Eurotiomycetes</taxon>
        <taxon>Eurotiomycetidae</taxon>
        <taxon>Eurotiales</taxon>
        <taxon>Aspergillaceae</taxon>
        <taxon>Aspergillus</taxon>
        <taxon>Aspergillus subgen. Circumdati</taxon>
    </lineage>
</organism>
<protein>
    <submittedName>
        <fullName evidence="4">LPS glycosyltransferase</fullName>
    </submittedName>
</protein>
<dbReference type="PANTHER" id="PTHR10730">
    <property type="entry name" value="PROCOLLAGEN-LYSINE,2-OXOGLUTARATE 5-DIOXYGENASE/GLYCOSYLTRANSFERASE 25 FAMILY MEMBER"/>
    <property type="match status" value="1"/>
</dbReference>
<dbReference type="GeneID" id="37081073"/>
<name>A0A318YYJ4_9EURO</name>
<evidence type="ECO:0000313" key="4">
    <source>
        <dbReference type="EMBL" id="PYH40035.1"/>
    </source>
</evidence>